<comment type="subcellular location">
    <subcellularLocation>
        <location evidence="14">Cell membrane</location>
        <topology evidence="14">Multi-pass membrane protein</topology>
        <orientation evidence="14">Cytoplasmic side</orientation>
    </subcellularLocation>
    <subcellularLocation>
        <location evidence="1">Membrane</location>
    </subcellularLocation>
</comment>
<dbReference type="InterPro" id="IPR003960">
    <property type="entry name" value="ATPase_AAA_CS"/>
</dbReference>
<comment type="similarity">
    <text evidence="2 14">In the C-terminal section; belongs to the peptidase M41 family.</text>
</comment>
<dbReference type="OrthoDB" id="9809379at2"/>
<feature type="transmembrane region" description="Helical" evidence="14">
    <location>
        <begin position="7"/>
        <end position="26"/>
    </location>
</feature>
<dbReference type="InterPro" id="IPR037219">
    <property type="entry name" value="Peptidase_M41-like"/>
</dbReference>
<evidence type="ECO:0000313" key="17">
    <source>
        <dbReference type="EMBL" id="QBQ54924.1"/>
    </source>
</evidence>
<dbReference type="HAMAP" id="MF_01458">
    <property type="entry name" value="FtsH"/>
    <property type="match status" value="1"/>
</dbReference>
<keyword evidence="10 14" id="KW-1133">Transmembrane helix</keyword>
<accession>A0A4P7C0K9</accession>
<dbReference type="GO" id="GO:0004176">
    <property type="term" value="F:ATP-dependent peptidase activity"/>
    <property type="evidence" value="ECO:0007669"/>
    <property type="project" value="InterPro"/>
</dbReference>
<dbReference type="Proteomes" id="UP000294325">
    <property type="component" value="Chromosome"/>
</dbReference>
<feature type="binding site" evidence="14">
    <location>
        <position position="496"/>
    </location>
    <ligand>
        <name>Zn(2+)</name>
        <dbReference type="ChEBI" id="CHEBI:29105"/>
        <note>catalytic</note>
    </ligand>
</feature>
<evidence type="ECO:0000256" key="13">
    <source>
        <dbReference type="ARBA" id="ARBA00061570"/>
    </source>
</evidence>
<dbReference type="RefSeq" id="WP_134358141.1">
    <property type="nucleotide sequence ID" value="NZ_CP038033.1"/>
</dbReference>
<dbReference type="GO" id="GO:0006508">
    <property type="term" value="P:proteolysis"/>
    <property type="evidence" value="ECO:0007669"/>
    <property type="project" value="UniProtKB-KW"/>
</dbReference>
<evidence type="ECO:0000256" key="9">
    <source>
        <dbReference type="ARBA" id="ARBA00022840"/>
    </source>
</evidence>
<dbReference type="SMART" id="SM00382">
    <property type="entry name" value="AAA"/>
    <property type="match status" value="1"/>
</dbReference>
<evidence type="ECO:0000259" key="16">
    <source>
        <dbReference type="SMART" id="SM00382"/>
    </source>
</evidence>
<dbReference type="InterPro" id="IPR041569">
    <property type="entry name" value="AAA_lid_3"/>
</dbReference>
<dbReference type="SUPFAM" id="SSF52540">
    <property type="entry name" value="P-loop containing nucleoside triphosphate hydrolases"/>
    <property type="match status" value="1"/>
</dbReference>
<dbReference type="PROSITE" id="PS00674">
    <property type="entry name" value="AAA"/>
    <property type="match status" value="1"/>
</dbReference>
<dbReference type="Pfam" id="PF00004">
    <property type="entry name" value="AAA"/>
    <property type="match status" value="1"/>
</dbReference>
<evidence type="ECO:0000256" key="7">
    <source>
        <dbReference type="ARBA" id="ARBA00022801"/>
    </source>
</evidence>
<proteinExistence type="inferred from homology"/>
<dbReference type="EMBL" id="CP038033">
    <property type="protein sequence ID" value="QBQ54924.1"/>
    <property type="molecule type" value="Genomic_DNA"/>
</dbReference>
<feature type="domain" description="AAA+ ATPase" evidence="16">
    <location>
        <begin position="188"/>
        <end position="328"/>
    </location>
</feature>
<feature type="transmembrane region" description="Helical" evidence="14">
    <location>
        <begin position="105"/>
        <end position="123"/>
    </location>
</feature>
<dbReference type="InterPro" id="IPR000642">
    <property type="entry name" value="Peptidase_M41"/>
</dbReference>
<dbReference type="KEGG" id="nwr:E3U44_10650"/>
<evidence type="ECO:0000256" key="14">
    <source>
        <dbReference type="HAMAP-Rule" id="MF_01458"/>
    </source>
</evidence>
<dbReference type="Gene3D" id="3.40.50.300">
    <property type="entry name" value="P-loop containing nucleotide triphosphate hydrolases"/>
    <property type="match status" value="1"/>
</dbReference>
<evidence type="ECO:0000313" key="18">
    <source>
        <dbReference type="Proteomes" id="UP000294325"/>
    </source>
</evidence>
<dbReference type="Pfam" id="PF06480">
    <property type="entry name" value="FtsH_ext"/>
    <property type="match status" value="1"/>
</dbReference>
<evidence type="ECO:0000256" key="15">
    <source>
        <dbReference type="RuleBase" id="RU003651"/>
    </source>
</evidence>
<dbReference type="PANTHER" id="PTHR23076:SF113">
    <property type="entry name" value="ATP-DEPENDENT ZINC METALLOPROTEASE FTSH 1, CHLOROPLASTIC-RELATED"/>
    <property type="match status" value="1"/>
</dbReference>
<dbReference type="GO" id="GO:0005886">
    <property type="term" value="C:plasma membrane"/>
    <property type="evidence" value="ECO:0007669"/>
    <property type="project" value="UniProtKB-SubCell"/>
</dbReference>
<feature type="binding site" evidence="14">
    <location>
        <begin position="196"/>
        <end position="203"/>
    </location>
    <ligand>
        <name>ATP</name>
        <dbReference type="ChEBI" id="CHEBI:30616"/>
    </ligand>
</feature>
<evidence type="ECO:0000256" key="2">
    <source>
        <dbReference type="ARBA" id="ARBA00010044"/>
    </source>
</evidence>
<dbReference type="InterPro" id="IPR005936">
    <property type="entry name" value="FtsH"/>
</dbReference>
<protein>
    <recommendedName>
        <fullName evidence="14">ATP-dependent zinc metalloprotease FtsH</fullName>
        <ecNumber evidence="14">3.4.24.-</ecNumber>
    </recommendedName>
</protein>
<evidence type="ECO:0000256" key="6">
    <source>
        <dbReference type="ARBA" id="ARBA00022741"/>
    </source>
</evidence>
<evidence type="ECO:0000256" key="4">
    <source>
        <dbReference type="ARBA" id="ARBA00022692"/>
    </source>
</evidence>
<keyword evidence="4 14" id="KW-0812">Transmembrane</keyword>
<dbReference type="AlphaFoldDB" id="A0A4P7C0K9"/>
<dbReference type="FunFam" id="3.40.50.300:FF:000001">
    <property type="entry name" value="ATP-dependent zinc metalloprotease FtsH"/>
    <property type="match status" value="1"/>
</dbReference>
<dbReference type="GO" id="GO:0004222">
    <property type="term" value="F:metalloendopeptidase activity"/>
    <property type="evidence" value="ECO:0007669"/>
    <property type="project" value="InterPro"/>
</dbReference>
<keyword evidence="5 14" id="KW-0479">Metal-binding</keyword>
<keyword evidence="3 14" id="KW-0645">Protease</keyword>
<comment type="similarity">
    <text evidence="15">Belongs to the AAA ATPase family.</text>
</comment>
<keyword evidence="7 14" id="KW-0378">Hydrolase</keyword>
<dbReference type="Gene3D" id="3.30.720.210">
    <property type="match status" value="1"/>
</dbReference>
<dbReference type="InterPro" id="IPR027417">
    <property type="entry name" value="P-loop_NTPase"/>
</dbReference>
<feature type="binding site" evidence="14">
    <location>
        <position position="419"/>
    </location>
    <ligand>
        <name>Zn(2+)</name>
        <dbReference type="ChEBI" id="CHEBI:29105"/>
        <note>catalytic</note>
    </ligand>
</feature>
<evidence type="ECO:0000256" key="5">
    <source>
        <dbReference type="ARBA" id="ARBA00022723"/>
    </source>
</evidence>
<dbReference type="Pfam" id="PF01434">
    <property type="entry name" value="Peptidase_M41"/>
    <property type="match status" value="1"/>
</dbReference>
<evidence type="ECO:0000256" key="11">
    <source>
        <dbReference type="ARBA" id="ARBA00023049"/>
    </source>
</evidence>
<dbReference type="Gene3D" id="1.20.58.760">
    <property type="entry name" value="Peptidase M41"/>
    <property type="match status" value="1"/>
</dbReference>
<keyword evidence="9 14" id="KW-0067">ATP-binding</keyword>
<evidence type="ECO:0000256" key="8">
    <source>
        <dbReference type="ARBA" id="ARBA00022833"/>
    </source>
</evidence>
<keyword evidence="12 14" id="KW-0472">Membrane</keyword>
<comment type="cofactor">
    <cofactor evidence="14">
        <name>Zn(2+)</name>
        <dbReference type="ChEBI" id="CHEBI:29105"/>
    </cofactor>
    <text evidence="14">Binds 1 zinc ion per subunit.</text>
</comment>
<keyword evidence="18" id="KW-1185">Reference proteome</keyword>
<keyword evidence="6 14" id="KW-0547">Nucleotide-binding</keyword>
<evidence type="ECO:0000256" key="1">
    <source>
        <dbReference type="ARBA" id="ARBA00004370"/>
    </source>
</evidence>
<feature type="binding site" evidence="14">
    <location>
        <position position="423"/>
    </location>
    <ligand>
        <name>Zn(2+)</name>
        <dbReference type="ChEBI" id="CHEBI:29105"/>
        <note>catalytic</note>
    </ligand>
</feature>
<dbReference type="GO" id="GO:0030163">
    <property type="term" value="P:protein catabolic process"/>
    <property type="evidence" value="ECO:0007669"/>
    <property type="project" value="UniProtKB-UniRule"/>
</dbReference>
<dbReference type="Pfam" id="PF17862">
    <property type="entry name" value="AAA_lid_3"/>
    <property type="match status" value="1"/>
</dbReference>
<dbReference type="Gene3D" id="1.10.8.60">
    <property type="match status" value="1"/>
</dbReference>
<keyword evidence="8 14" id="KW-0862">Zinc</keyword>
<dbReference type="FunFam" id="1.20.58.760:FF:000001">
    <property type="entry name" value="ATP-dependent zinc metalloprotease FtsH"/>
    <property type="match status" value="1"/>
</dbReference>
<dbReference type="InterPro" id="IPR011546">
    <property type="entry name" value="Pept_M41_FtsH_extracell"/>
</dbReference>
<dbReference type="NCBIfam" id="TIGR01241">
    <property type="entry name" value="FtsH_fam"/>
    <property type="match status" value="1"/>
</dbReference>
<reference evidence="17 18" key="1">
    <citation type="submission" date="2019-03" db="EMBL/GenBank/DDBJ databases">
        <title>The genome sequence of Nitrosococcus wardiae strain D1FHST reveals the archetypal metabolic capacity of ammonia-oxidizing Gammaproteobacteria.</title>
        <authorList>
            <person name="Wang L."/>
            <person name="Lim C.K."/>
            <person name="Hanson T.E."/>
            <person name="Dang H."/>
            <person name="Klotz M.G."/>
        </authorList>
    </citation>
    <scope>NUCLEOTIDE SEQUENCE [LARGE SCALE GENOMIC DNA]</scope>
    <source>
        <strain evidence="17 18">D1FHS</strain>
    </source>
</reference>
<dbReference type="SUPFAM" id="SSF140990">
    <property type="entry name" value="FtsH protease domain-like"/>
    <property type="match status" value="1"/>
</dbReference>
<dbReference type="EC" id="3.4.24.-" evidence="14"/>
<evidence type="ECO:0000256" key="12">
    <source>
        <dbReference type="ARBA" id="ARBA00023136"/>
    </source>
</evidence>
<evidence type="ECO:0000256" key="10">
    <source>
        <dbReference type="ARBA" id="ARBA00022989"/>
    </source>
</evidence>
<dbReference type="FunFam" id="1.10.8.60:FF:000001">
    <property type="entry name" value="ATP-dependent zinc metalloprotease FtsH"/>
    <property type="match status" value="1"/>
</dbReference>
<dbReference type="InterPro" id="IPR003959">
    <property type="entry name" value="ATPase_AAA_core"/>
</dbReference>
<dbReference type="InterPro" id="IPR003593">
    <property type="entry name" value="AAA+_ATPase"/>
</dbReference>
<keyword evidence="11 14" id="KW-0482">Metalloprotease</keyword>
<comment type="function">
    <text evidence="14">Acts as a processive, ATP-dependent zinc metallopeptidase for both cytoplasmic and membrane proteins. Plays a role in the quality control of integral membrane proteins.</text>
</comment>
<dbReference type="GO" id="GO:0016887">
    <property type="term" value="F:ATP hydrolysis activity"/>
    <property type="evidence" value="ECO:0007669"/>
    <property type="project" value="UniProtKB-UniRule"/>
</dbReference>
<sequence>MEKKAQFNFWYLLVAVLLVLLFQHWWSTSQEVKVIPYSQFEQLLQNGQIEEIYVGQQHLEGKLKTPLDGRERFATTRVDPELADRLGQYGVKFSGIIENTFVTQLLSWIIPILFFFALWVFFFRRVAEKQGIGGLMSVGKSKAKVYVEKDTQVSFDDVAGVDEAKEELKEVVSFLKRPQDYGRLGAQIPKGVLLVGPPGTGKTLLARAVAGEAGVPFFSINGSEFVEMFVGVGAARVRDLFEQARKTAPCIIFVDELDALGRARNIGPLAGAHDEKEQTLNQLLSELDGFDPRQGIVLLAATNRPEILDPALLRAGRFDRQVLVDRPDKTGRIAILKVHMKKIHCAKEVDPEQIAALTAGFSGADLANLVNEAAILATRRSAHAVTMEDFTNAFERTIAGLEKKNRLLNPEERKRVAYHEMGHALVALSLPGMEPVHKISIIPRGIGALGYTLQRPTEDRYLMTRQELENKMAVLLGGRAAEILFFEDISTGAADDLDKATDIARNMVTRYGMYEKLGNVAYEERQQPFLGEMTSRGAIQRNYSEETAREIDCAVRELVERARETALQILNANRQQLDDGAKLLLEKETLLSDELPKTRMITEQKRPAIGSGIGS</sequence>
<comment type="subunit">
    <text evidence="14">Homohexamer.</text>
</comment>
<organism evidence="17 18">
    <name type="scientific">Nitrosococcus wardiae</name>
    <dbReference type="NCBI Taxonomy" id="1814290"/>
    <lineage>
        <taxon>Bacteria</taxon>
        <taxon>Pseudomonadati</taxon>
        <taxon>Pseudomonadota</taxon>
        <taxon>Gammaproteobacteria</taxon>
        <taxon>Chromatiales</taxon>
        <taxon>Chromatiaceae</taxon>
        <taxon>Nitrosococcus</taxon>
    </lineage>
</organism>
<dbReference type="GO" id="GO:0008270">
    <property type="term" value="F:zinc ion binding"/>
    <property type="evidence" value="ECO:0007669"/>
    <property type="project" value="UniProtKB-UniRule"/>
</dbReference>
<gene>
    <name evidence="14" type="primary">ftsH</name>
    <name evidence="17" type="ORF">E3U44_10650</name>
</gene>
<dbReference type="CDD" id="cd19501">
    <property type="entry name" value="RecA-like_FtsH"/>
    <property type="match status" value="1"/>
</dbReference>
<dbReference type="GO" id="GO:0005524">
    <property type="term" value="F:ATP binding"/>
    <property type="evidence" value="ECO:0007669"/>
    <property type="project" value="UniProtKB-UniRule"/>
</dbReference>
<dbReference type="PANTHER" id="PTHR23076">
    <property type="entry name" value="METALLOPROTEASE M41 FTSH"/>
    <property type="match status" value="1"/>
</dbReference>
<keyword evidence="14" id="KW-1003">Cell membrane</keyword>
<comment type="similarity">
    <text evidence="13 14">In the central section; belongs to the AAA ATPase family.</text>
</comment>
<evidence type="ECO:0000256" key="3">
    <source>
        <dbReference type="ARBA" id="ARBA00022670"/>
    </source>
</evidence>
<feature type="active site" evidence="14">
    <location>
        <position position="420"/>
    </location>
</feature>
<name>A0A4P7C0K9_9GAMM</name>